<sequence length="231" mass="26822">MSSDTKSSTVQGEENDTTAGGTADIEAFDDEQINVNQIRAKTTLMRSKFLWRLLNGKPNSEDGLYHIDRDPKKFECLMNYLVENHVPDILPCSVRDLYNASLFYGIDLPEDDCWGTTLSYTLENIKTYNIRGQLKSFADANNIFGWAKWKQRTLVDVEFDCYRTIDLNIVNDYMLDQASQQRFNIKSANQIDRRYQIHTMFECSKTRKHHKEVRSAGYQQEKSLVVEGDKF</sequence>
<reference evidence="4" key="1">
    <citation type="submission" date="2021-02" db="EMBL/GenBank/DDBJ databases">
        <authorList>
            <person name="Nowell W R."/>
        </authorList>
    </citation>
    <scope>NUCLEOTIDE SEQUENCE</scope>
</reference>
<feature type="domain" description="Potassium channel tetramerisation-type BTB" evidence="2">
    <location>
        <begin position="49"/>
        <end position="107"/>
    </location>
</feature>
<dbReference type="InterPro" id="IPR003131">
    <property type="entry name" value="T1-type_BTB"/>
</dbReference>
<dbReference type="EMBL" id="CAJNOH010001362">
    <property type="protein sequence ID" value="CAF1208902.1"/>
    <property type="molecule type" value="Genomic_DNA"/>
</dbReference>
<dbReference type="SUPFAM" id="SSF54695">
    <property type="entry name" value="POZ domain"/>
    <property type="match status" value="1"/>
</dbReference>
<dbReference type="EMBL" id="CAJNOL010002291">
    <property type="protein sequence ID" value="CAF1484854.1"/>
    <property type="molecule type" value="Genomic_DNA"/>
</dbReference>
<feature type="compositionally biased region" description="Polar residues" evidence="1">
    <location>
        <begin position="1"/>
        <end position="20"/>
    </location>
</feature>
<dbReference type="Gene3D" id="3.30.710.10">
    <property type="entry name" value="Potassium Channel Kv1.1, Chain A"/>
    <property type="match status" value="1"/>
</dbReference>
<name>A0A815RZJ9_9BILA</name>
<accession>A0A815RZJ9</accession>
<evidence type="ECO:0000313" key="5">
    <source>
        <dbReference type="Proteomes" id="UP000663870"/>
    </source>
</evidence>
<protein>
    <recommendedName>
        <fullName evidence="2">Potassium channel tetramerisation-type BTB domain-containing protein</fullName>
    </recommendedName>
</protein>
<organism evidence="4 5">
    <name type="scientific">Rotaria sordida</name>
    <dbReference type="NCBI Taxonomy" id="392033"/>
    <lineage>
        <taxon>Eukaryota</taxon>
        <taxon>Metazoa</taxon>
        <taxon>Spiralia</taxon>
        <taxon>Gnathifera</taxon>
        <taxon>Rotifera</taxon>
        <taxon>Eurotatoria</taxon>
        <taxon>Bdelloidea</taxon>
        <taxon>Philodinida</taxon>
        <taxon>Philodinidae</taxon>
        <taxon>Rotaria</taxon>
    </lineage>
</organism>
<evidence type="ECO:0000313" key="4">
    <source>
        <dbReference type="EMBL" id="CAF1484854.1"/>
    </source>
</evidence>
<dbReference type="AlphaFoldDB" id="A0A815RZJ9"/>
<dbReference type="Pfam" id="PF02214">
    <property type="entry name" value="BTB_2"/>
    <property type="match status" value="1"/>
</dbReference>
<comment type="caution">
    <text evidence="4">The sequence shown here is derived from an EMBL/GenBank/DDBJ whole genome shotgun (WGS) entry which is preliminary data.</text>
</comment>
<dbReference type="Proteomes" id="UP000663854">
    <property type="component" value="Unassembled WGS sequence"/>
</dbReference>
<evidence type="ECO:0000313" key="3">
    <source>
        <dbReference type="EMBL" id="CAF1208902.1"/>
    </source>
</evidence>
<dbReference type="InterPro" id="IPR011333">
    <property type="entry name" value="SKP1/BTB/POZ_sf"/>
</dbReference>
<evidence type="ECO:0000259" key="2">
    <source>
        <dbReference type="Pfam" id="PF02214"/>
    </source>
</evidence>
<gene>
    <name evidence="4" type="ORF">JXQ802_LOCUS39516</name>
    <name evidence="3" type="ORF">PYM288_LOCUS25270</name>
</gene>
<keyword evidence="5" id="KW-1185">Reference proteome</keyword>
<dbReference type="Proteomes" id="UP000663870">
    <property type="component" value="Unassembled WGS sequence"/>
</dbReference>
<feature type="region of interest" description="Disordered" evidence="1">
    <location>
        <begin position="1"/>
        <end position="25"/>
    </location>
</feature>
<evidence type="ECO:0000256" key="1">
    <source>
        <dbReference type="SAM" id="MobiDB-lite"/>
    </source>
</evidence>
<proteinExistence type="predicted"/>
<dbReference type="GO" id="GO:0051260">
    <property type="term" value="P:protein homooligomerization"/>
    <property type="evidence" value="ECO:0007669"/>
    <property type="project" value="InterPro"/>
</dbReference>